<dbReference type="RefSeq" id="WP_289606538.1">
    <property type="nucleotide sequence ID" value="NZ_JAUDCG010000001.1"/>
</dbReference>
<dbReference type="InterPro" id="IPR003607">
    <property type="entry name" value="HD/PDEase_dom"/>
</dbReference>
<dbReference type="Pfam" id="PF01966">
    <property type="entry name" value="HD"/>
    <property type="match status" value="1"/>
</dbReference>
<proteinExistence type="predicted"/>
<dbReference type="Proteomes" id="UP001529340">
    <property type="component" value="Unassembled WGS sequence"/>
</dbReference>
<reference evidence="3" key="2">
    <citation type="submission" date="2023-06" db="EMBL/GenBank/DDBJ databases">
        <authorList>
            <person name="Zeman M."/>
            <person name="Kubasova T."/>
            <person name="Jahodarova E."/>
            <person name="Nykrynova M."/>
            <person name="Rychlik I."/>
        </authorList>
    </citation>
    <scope>NUCLEOTIDE SEQUENCE</scope>
    <source>
        <strain evidence="3">ET39</strain>
    </source>
</reference>
<dbReference type="Gene3D" id="1.10.3410.10">
    <property type="entry name" value="putative deoxyguanosinetriphosphate triphosphohydrolase like domain"/>
    <property type="match status" value="1"/>
</dbReference>
<dbReference type="InterPro" id="IPR050135">
    <property type="entry name" value="dGTPase-like"/>
</dbReference>
<keyword evidence="1" id="KW-0378">Hydrolase</keyword>
<dbReference type="Gene3D" id="1.10.3550.10">
    <property type="entry name" value="eoxyguanosinetriphosphate triphosphohydrolase domain-like"/>
    <property type="match status" value="1"/>
</dbReference>
<comment type="caution">
    <text evidence="3">The sequence shown here is derived from an EMBL/GenBank/DDBJ whole genome shotgun (WGS) entry which is preliminary data.</text>
</comment>
<protein>
    <submittedName>
        <fullName evidence="3">Deoxyguanosinetriphosphate triphosphohydrolase</fullName>
    </submittedName>
</protein>
<dbReference type="InterPro" id="IPR006261">
    <property type="entry name" value="dGTPase"/>
</dbReference>
<keyword evidence="4" id="KW-1185">Reference proteome</keyword>
<name>A0ABT7U8U9_9FIRM</name>
<sequence length="476" mass="54833">MSRYNWNRLISERRIPDRPKTANLSSLRSEVESDYYRIINSASFRRLQDKTQVFPLDRSDFVRTRLTHSLEVSAIAKFIGKQVCAQIIEQQLEEETLNTHDIVETLACASLLHDIGNPPFGHFGESAIQNWFSTHLQTIAYDETQTLYDVLSEQQRNDLCYYEGNAQSLRIVTRLHRLSASEGMHLTSGVLDTILKYPCSSSEKKQELQKPKEERSLLRKKHSYFYSERDIYETIKNNTGTSGGRNPLTFILEAADDLAYTFSDLEDGYNKGLYTYGDLCQQLTACGDQAGLQRLEKLLARCQADPHAVNDPYRSAVFNWLTVKQLYCISEASKAFIAHYEAIMQGTFEQELLAVCSEAAVIRQLKRFAFDRVYQTRSIIKLELMGNEIISFLLERFVDALLHFDSDRKQNEIQEKYCRLLSPNYIECYHASVKDLTDDRDKVYYRLLLAADFIAGMTDTYAKTLYQEIKGIGALR</sequence>
<dbReference type="SMART" id="SM00471">
    <property type="entry name" value="HDc"/>
    <property type="match status" value="1"/>
</dbReference>
<dbReference type="NCBIfam" id="NF002205">
    <property type="entry name" value="PRK01096.1"/>
    <property type="match status" value="1"/>
</dbReference>
<dbReference type="InterPro" id="IPR006674">
    <property type="entry name" value="HD_domain"/>
</dbReference>
<dbReference type="CDD" id="cd00077">
    <property type="entry name" value="HDc"/>
    <property type="match status" value="1"/>
</dbReference>
<organism evidence="3 4">
    <name type="scientific">Amedibacillus dolichus</name>
    <dbReference type="NCBI Taxonomy" id="31971"/>
    <lineage>
        <taxon>Bacteria</taxon>
        <taxon>Bacillati</taxon>
        <taxon>Bacillota</taxon>
        <taxon>Erysipelotrichia</taxon>
        <taxon>Erysipelotrichales</taxon>
        <taxon>Erysipelotrichaceae</taxon>
        <taxon>Amedibacillus</taxon>
    </lineage>
</organism>
<dbReference type="InterPro" id="IPR026875">
    <property type="entry name" value="PHydrolase_assoc_dom"/>
</dbReference>
<dbReference type="PANTHER" id="PTHR11373:SF32">
    <property type="entry name" value="DEOXYGUANOSINETRIPHOSPHATE TRIPHOSPHOHYDROLASE"/>
    <property type="match status" value="1"/>
</dbReference>
<dbReference type="Pfam" id="PF13286">
    <property type="entry name" value="HD_assoc"/>
    <property type="match status" value="1"/>
</dbReference>
<gene>
    <name evidence="3" type="ORF">QUV96_00235</name>
</gene>
<dbReference type="Gene3D" id="1.10.3210.10">
    <property type="entry name" value="Hypothetical protein af1432"/>
    <property type="match status" value="1"/>
</dbReference>
<evidence type="ECO:0000256" key="1">
    <source>
        <dbReference type="ARBA" id="ARBA00022801"/>
    </source>
</evidence>
<evidence type="ECO:0000313" key="3">
    <source>
        <dbReference type="EMBL" id="MDM8156061.1"/>
    </source>
</evidence>
<evidence type="ECO:0000313" key="4">
    <source>
        <dbReference type="Proteomes" id="UP001529340"/>
    </source>
</evidence>
<dbReference type="NCBIfam" id="TIGR01353">
    <property type="entry name" value="dGTP_triPase"/>
    <property type="match status" value="1"/>
</dbReference>
<evidence type="ECO:0000259" key="2">
    <source>
        <dbReference type="SMART" id="SM00471"/>
    </source>
</evidence>
<feature type="domain" description="HD/PDEase" evidence="2">
    <location>
        <begin position="61"/>
        <end position="270"/>
    </location>
</feature>
<dbReference type="InterPro" id="IPR023293">
    <property type="entry name" value="dGTP_triP_hydro_central_sf"/>
</dbReference>
<dbReference type="SUPFAM" id="SSF109604">
    <property type="entry name" value="HD-domain/PDEase-like"/>
    <property type="match status" value="1"/>
</dbReference>
<reference evidence="3" key="1">
    <citation type="submission" date="2023-06" db="EMBL/GenBank/DDBJ databases">
        <title>Identification and characterization of horizontal gene transfer across gut microbiota members of farm animals based on homology search.</title>
        <authorList>
            <person name="Schwarzerova J."/>
            <person name="Nykrynova M."/>
            <person name="Jureckova K."/>
            <person name="Cejkova D."/>
            <person name="Rychlik I."/>
        </authorList>
    </citation>
    <scope>NUCLEOTIDE SEQUENCE</scope>
    <source>
        <strain evidence="3">ET39</strain>
    </source>
</reference>
<accession>A0ABT7U8U9</accession>
<dbReference type="PANTHER" id="PTHR11373">
    <property type="entry name" value="DEOXYNUCLEOSIDE TRIPHOSPHATE TRIPHOSPHOHYDROLASE"/>
    <property type="match status" value="1"/>
</dbReference>
<dbReference type="InterPro" id="IPR027432">
    <property type="entry name" value="dGTP_triphosphohydrolase_C"/>
</dbReference>
<dbReference type="EMBL" id="JAUDCG010000001">
    <property type="protein sequence ID" value="MDM8156061.1"/>
    <property type="molecule type" value="Genomic_DNA"/>
</dbReference>